<name>A0ABX0JTE1_9PROT</name>
<organism evidence="1 2">
    <name type="scientific">Acetobacter musti</name>
    <dbReference type="NCBI Taxonomy" id="864732"/>
    <lineage>
        <taxon>Bacteria</taxon>
        <taxon>Pseudomonadati</taxon>
        <taxon>Pseudomonadota</taxon>
        <taxon>Alphaproteobacteria</taxon>
        <taxon>Acetobacterales</taxon>
        <taxon>Acetobacteraceae</taxon>
        <taxon>Acetobacter</taxon>
    </lineage>
</organism>
<dbReference type="EMBL" id="WOTB01000051">
    <property type="protein sequence ID" value="NHN86768.1"/>
    <property type="molecule type" value="Genomic_DNA"/>
</dbReference>
<accession>A0ABX0JTE1</accession>
<protein>
    <submittedName>
        <fullName evidence="1">Uncharacterized protein</fullName>
    </submittedName>
</protein>
<gene>
    <name evidence="1" type="ORF">GOB93_19405</name>
</gene>
<keyword evidence="2" id="KW-1185">Reference proteome</keyword>
<sequence length="58" mass="6633">MKNVAVRLIPDTDIDRQGLLATVQRAEIRPPIPDQQGQQALDEVHDLARRYAERNVQL</sequence>
<dbReference type="RefSeq" id="WP_173585085.1">
    <property type="nucleotide sequence ID" value="NZ_WOTB01000051.1"/>
</dbReference>
<evidence type="ECO:0000313" key="1">
    <source>
        <dbReference type="EMBL" id="NHN86768.1"/>
    </source>
</evidence>
<proteinExistence type="predicted"/>
<evidence type="ECO:0000313" key="2">
    <source>
        <dbReference type="Proteomes" id="UP000635278"/>
    </source>
</evidence>
<comment type="caution">
    <text evidence="1">The sequence shown here is derived from an EMBL/GenBank/DDBJ whole genome shotgun (WGS) entry which is preliminary data.</text>
</comment>
<dbReference type="Proteomes" id="UP000635278">
    <property type="component" value="Unassembled WGS sequence"/>
</dbReference>
<reference evidence="1 2" key="1">
    <citation type="journal article" date="2020" name="Int. J. Syst. Evol. Microbiol.">
        <title>Novel acetic acid bacteria from cider fermentations: Acetobacter conturbans sp. nov. and Acetobacter fallax sp. nov.</title>
        <authorList>
            <person name="Sombolestani A.S."/>
            <person name="Cleenwerck I."/>
            <person name="Cnockaert M."/>
            <person name="Borremans W."/>
            <person name="Wieme A.D."/>
            <person name="De Vuyst L."/>
            <person name="Vandamme P."/>
        </authorList>
    </citation>
    <scope>NUCLEOTIDE SEQUENCE [LARGE SCALE GENOMIC DNA]</scope>
    <source>
        <strain evidence="1 2">LMG 30640</strain>
    </source>
</reference>